<sequence length="193" mass="21706">MDKLQCVVEHSHHFGNQSSKTTIDYRLCSVAAFWRRWSTEYLTTLQERSKWTRKVNNINVNDMVVVVDNHSSPLVWRLGRVIEVTPGTDGVVRVAKVLTGTGPITRPVVKLVPLPVDEASQGENVRTPILLARFGRVKGHLNASDSPVITLVYFPPVWSSCDSRELVAAVPVDASTLSRLYFYVNVRRVLLPR</sequence>
<feature type="domain" description="DUF5641" evidence="1">
    <location>
        <begin position="31"/>
        <end position="114"/>
    </location>
</feature>
<comment type="caution">
    <text evidence="2">The sequence shown here is derived from an EMBL/GenBank/DDBJ whole genome shotgun (WGS) entry which is preliminary data.</text>
</comment>
<evidence type="ECO:0000313" key="2">
    <source>
        <dbReference type="EMBL" id="KAF0757580.1"/>
    </source>
</evidence>
<protein>
    <submittedName>
        <fullName evidence="2">DUF5641 domain-containing protein</fullName>
    </submittedName>
</protein>
<evidence type="ECO:0000313" key="3">
    <source>
        <dbReference type="Proteomes" id="UP000478052"/>
    </source>
</evidence>
<accession>A0A6G0YKQ1</accession>
<dbReference type="PANTHER" id="PTHR47331">
    <property type="entry name" value="PHD-TYPE DOMAIN-CONTAINING PROTEIN"/>
    <property type="match status" value="1"/>
</dbReference>
<name>A0A6G0YKQ1_APHCR</name>
<dbReference type="OrthoDB" id="6620150at2759"/>
<keyword evidence="3" id="KW-1185">Reference proteome</keyword>
<dbReference type="EMBL" id="VUJU01003535">
    <property type="protein sequence ID" value="KAF0757580.1"/>
    <property type="molecule type" value="Genomic_DNA"/>
</dbReference>
<dbReference type="AlphaFoldDB" id="A0A6G0YKQ1"/>
<organism evidence="2 3">
    <name type="scientific">Aphis craccivora</name>
    <name type="common">Cowpea aphid</name>
    <dbReference type="NCBI Taxonomy" id="307492"/>
    <lineage>
        <taxon>Eukaryota</taxon>
        <taxon>Metazoa</taxon>
        <taxon>Ecdysozoa</taxon>
        <taxon>Arthropoda</taxon>
        <taxon>Hexapoda</taxon>
        <taxon>Insecta</taxon>
        <taxon>Pterygota</taxon>
        <taxon>Neoptera</taxon>
        <taxon>Paraneoptera</taxon>
        <taxon>Hemiptera</taxon>
        <taxon>Sternorrhyncha</taxon>
        <taxon>Aphidomorpha</taxon>
        <taxon>Aphidoidea</taxon>
        <taxon>Aphididae</taxon>
        <taxon>Aphidini</taxon>
        <taxon>Aphis</taxon>
        <taxon>Aphis</taxon>
    </lineage>
</organism>
<reference evidence="2 3" key="1">
    <citation type="submission" date="2019-08" db="EMBL/GenBank/DDBJ databases">
        <title>Whole genome of Aphis craccivora.</title>
        <authorList>
            <person name="Voronova N.V."/>
            <person name="Shulinski R.S."/>
            <person name="Bandarenka Y.V."/>
            <person name="Zhorov D.G."/>
            <person name="Warner D."/>
        </authorList>
    </citation>
    <scope>NUCLEOTIDE SEQUENCE [LARGE SCALE GENOMIC DNA]</scope>
    <source>
        <strain evidence="2">180601</strain>
        <tissue evidence="2">Whole Body</tissue>
    </source>
</reference>
<dbReference type="PANTHER" id="PTHR47331:SF1">
    <property type="entry name" value="GAG-LIKE PROTEIN"/>
    <property type="match status" value="1"/>
</dbReference>
<gene>
    <name evidence="2" type="ORF">FWK35_00004440</name>
</gene>
<dbReference type="Pfam" id="PF18701">
    <property type="entry name" value="DUF5641"/>
    <property type="match status" value="1"/>
</dbReference>
<dbReference type="InterPro" id="IPR040676">
    <property type="entry name" value="DUF5641"/>
</dbReference>
<dbReference type="Proteomes" id="UP000478052">
    <property type="component" value="Unassembled WGS sequence"/>
</dbReference>
<proteinExistence type="predicted"/>
<evidence type="ECO:0000259" key="1">
    <source>
        <dbReference type="Pfam" id="PF18701"/>
    </source>
</evidence>